<keyword evidence="5 6" id="KW-0472">Membrane</keyword>
<feature type="transmembrane region" description="Helical" evidence="6">
    <location>
        <begin position="369"/>
        <end position="385"/>
    </location>
</feature>
<dbReference type="PANTHER" id="PTHR30250">
    <property type="entry name" value="PST FAMILY PREDICTED COLANIC ACID TRANSPORTER"/>
    <property type="match status" value="1"/>
</dbReference>
<proteinExistence type="predicted"/>
<dbReference type="InterPro" id="IPR050833">
    <property type="entry name" value="Poly_Biosynth_Transport"/>
</dbReference>
<dbReference type="Pfam" id="PF13440">
    <property type="entry name" value="Polysacc_synt_3"/>
    <property type="match status" value="1"/>
</dbReference>
<dbReference type="Proteomes" id="UP000537862">
    <property type="component" value="Unassembled WGS sequence"/>
</dbReference>
<name>A0A849P376_9BURK</name>
<feature type="transmembrane region" description="Helical" evidence="6">
    <location>
        <begin position="174"/>
        <end position="193"/>
    </location>
</feature>
<feature type="transmembrane region" description="Helical" evidence="6">
    <location>
        <begin position="335"/>
        <end position="357"/>
    </location>
</feature>
<keyword evidence="2" id="KW-1003">Cell membrane</keyword>
<dbReference type="RefSeq" id="WP_171679501.1">
    <property type="nucleotide sequence ID" value="NZ_JABGBN010000001.1"/>
</dbReference>
<sequence length="420" mass="46320">MRSNWQDFFKNTFTIALGSGFAQLVTVLVSPILTRLFSPEDFGLLALYGAMVSVLTTVATLRYEQTIVLPDSDKKSMALVVLSLLITTGLSVCVFLLICIFEEKVVSTFRVTNIVDILYWVPLALFGNGVYQTCSYFSIRKKQFKQISGAQITQSLVAASGQVGMGLISIKGGLILGQLLGLFGACIILGRTLHRMICASSSKVTGKDLFGVAIEYRSYPTFSLIGALSNSLSAQLPIFFIVRYFADSVVGIYAFSYRIVTLPISILGQGVSQVFLQRISTLQHTHPERIYGEVCKMSAVLFVLMLPVAIAVWVWGESLFAMVFGELWREAGGVAGMLIIAVIFRFPVSALSGVLVLKETLKFGVAWQMVYLLTLLITLMCLQSFSFHAFLIVFVSHEVLQSLVYLWFILKGARKLGHVK</sequence>
<evidence type="ECO:0000256" key="2">
    <source>
        <dbReference type="ARBA" id="ARBA00022475"/>
    </source>
</evidence>
<feature type="transmembrane region" description="Helical" evidence="6">
    <location>
        <begin position="297"/>
        <end position="315"/>
    </location>
</feature>
<feature type="transmembrane region" description="Helical" evidence="6">
    <location>
        <begin position="12"/>
        <end position="33"/>
    </location>
</feature>
<dbReference type="PANTHER" id="PTHR30250:SF28">
    <property type="entry name" value="POLYSACCHARIDE BIOSYNTHESIS PROTEIN"/>
    <property type="match status" value="1"/>
</dbReference>
<evidence type="ECO:0000313" key="7">
    <source>
        <dbReference type="EMBL" id="NOL50814.1"/>
    </source>
</evidence>
<dbReference type="GO" id="GO:0005886">
    <property type="term" value="C:plasma membrane"/>
    <property type="evidence" value="ECO:0007669"/>
    <property type="project" value="UniProtKB-SubCell"/>
</dbReference>
<evidence type="ECO:0000256" key="6">
    <source>
        <dbReference type="SAM" id="Phobius"/>
    </source>
</evidence>
<gene>
    <name evidence="7" type="ORF">HKX39_01295</name>
</gene>
<feature type="transmembrane region" description="Helical" evidence="6">
    <location>
        <begin position="252"/>
        <end position="276"/>
    </location>
</feature>
<protein>
    <submittedName>
        <fullName evidence="7">Oligosaccharide flippase family protein</fullName>
    </submittedName>
</protein>
<dbReference type="AlphaFoldDB" id="A0A849P376"/>
<comment type="subcellular location">
    <subcellularLocation>
        <location evidence="1">Cell membrane</location>
        <topology evidence="1">Multi-pass membrane protein</topology>
    </subcellularLocation>
</comment>
<evidence type="ECO:0000256" key="1">
    <source>
        <dbReference type="ARBA" id="ARBA00004651"/>
    </source>
</evidence>
<feature type="transmembrane region" description="Helical" evidence="6">
    <location>
        <begin position="45"/>
        <end position="64"/>
    </location>
</feature>
<feature type="transmembrane region" description="Helical" evidence="6">
    <location>
        <begin position="76"/>
        <end position="97"/>
    </location>
</feature>
<keyword evidence="4 6" id="KW-1133">Transmembrane helix</keyword>
<dbReference type="EMBL" id="JABGBN010000001">
    <property type="protein sequence ID" value="NOL50814.1"/>
    <property type="molecule type" value="Genomic_DNA"/>
</dbReference>
<reference evidence="7 8" key="1">
    <citation type="submission" date="2020-05" db="EMBL/GenBank/DDBJ databases">
        <authorList>
            <person name="Niu N."/>
        </authorList>
    </citation>
    <scope>NUCLEOTIDE SEQUENCE [LARGE SCALE GENOMIC DNA]</scope>
    <source>
        <strain evidence="7 8">3340-03</strain>
    </source>
</reference>
<keyword evidence="3 6" id="KW-0812">Transmembrane</keyword>
<keyword evidence="8" id="KW-1185">Reference proteome</keyword>
<feature type="transmembrane region" description="Helical" evidence="6">
    <location>
        <begin position="117"/>
        <end position="137"/>
    </location>
</feature>
<comment type="caution">
    <text evidence="7">The sequence shown here is derived from an EMBL/GenBank/DDBJ whole genome shotgun (WGS) entry which is preliminary data.</text>
</comment>
<evidence type="ECO:0000256" key="3">
    <source>
        <dbReference type="ARBA" id="ARBA00022692"/>
    </source>
</evidence>
<evidence type="ECO:0000256" key="4">
    <source>
        <dbReference type="ARBA" id="ARBA00022989"/>
    </source>
</evidence>
<accession>A0A849P376</accession>
<feature type="transmembrane region" description="Helical" evidence="6">
    <location>
        <begin position="391"/>
        <end position="410"/>
    </location>
</feature>
<organism evidence="7 8">
    <name type="scientific">Pelistega suis</name>
    <dbReference type="NCBI Taxonomy" id="1631957"/>
    <lineage>
        <taxon>Bacteria</taxon>
        <taxon>Pseudomonadati</taxon>
        <taxon>Pseudomonadota</taxon>
        <taxon>Betaproteobacteria</taxon>
        <taxon>Burkholderiales</taxon>
        <taxon>Alcaligenaceae</taxon>
        <taxon>Pelistega</taxon>
    </lineage>
</organism>
<evidence type="ECO:0000313" key="8">
    <source>
        <dbReference type="Proteomes" id="UP000537862"/>
    </source>
</evidence>
<feature type="transmembrane region" description="Helical" evidence="6">
    <location>
        <begin position="224"/>
        <end position="246"/>
    </location>
</feature>
<evidence type="ECO:0000256" key="5">
    <source>
        <dbReference type="ARBA" id="ARBA00023136"/>
    </source>
</evidence>